<dbReference type="RefSeq" id="XP_019010120.1">
    <property type="nucleotide sequence ID" value="XM_019156318.1"/>
</dbReference>
<accession>A0A1B9I0B9</accession>
<feature type="compositionally biased region" description="Polar residues" evidence="1">
    <location>
        <begin position="301"/>
        <end position="312"/>
    </location>
</feature>
<dbReference type="OrthoDB" id="2687798at2759"/>
<dbReference type="Proteomes" id="UP000094020">
    <property type="component" value="Chromosome 8"/>
</dbReference>
<dbReference type="EMBL" id="KI894012">
    <property type="protein sequence ID" value="OCF48901.1"/>
    <property type="molecule type" value="Genomic_DNA"/>
</dbReference>
<reference evidence="2" key="3">
    <citation type="submission" date="2016-07" db="EMBL/GenBank/DDBJ databases">
        <title>Evolution of pathogenesis and genome organization in the Tremellales.</title>
        <authorList>
            <person name="Cuomo C."/>
            <person name="Litvintseva A."/>
            <person name="Heitman J."/>
            <person name="Chen Y."/>
            <person name="Sun S."/>
            <person name="Springer D."/>
            <person name="Dromer F."/>
            <person name="Young S."/>
            <person name="Zeng Q."/>
            <person name="Chapman S."/>
            <person name="Gujja S."/>
            <person name="Saif S."/>
            <person name="Birren B."/>
        </authorList>
    </citation>
    <scope>NUCLEOTIDE SEQUENCE</scope>
    <source>
        <strain evidence="2">CBS 10737</strain>
    </source>
</reference>
<feature type="compositionally biased region" description="Basic and acidic residues" evidence="1">
    <location>
        <begin position="38"/>
        <end position="50"/>
    </location>
</feature>
<reference evidence="2" key="1">
    <citation type="submission" date="2013-07" db="EMBL/GenBank/DDBJ databases">
        <title>The Genome Sequence of Cryptococcus pinus CBS10737.</title>
        <authorList>
            <consortium name="The Broad Institute Genome Sequencing Platform"/>
            <person name="Cuomo C."/>
            <person name="Litvintseva A."/>
            <person name="Chen Y."/>
            <person name="Heitman J."/>
            <person name="Sun S."/>
            <person name="Springer D."/>
            <person name="Dromer F."/>
            <person name="Young S.K."/>
            <person name="Zeng Q."/>
            <person name="Gargeya S."/>
            <person name="Fitzgerald M."/>
            <person name="Abouelleil A."/>
            <person name="Alvarado L."/>
            <person name="Berlin A.M."/>
            <person name="Chapman S.B."/>
            <person name="Dewar J."/>
            <person name="Goldberg J."/>
            <person name="Griggs A."/>
            <person name="Gujja S."/>
            <person name="Hansen M."/>
            <person name="Howarth C."/>
            <person name="Imamovic A."/>
            <person name="Larimer J."/>
            <person name="McCowan C."/>
            <person name="Murphy C."/>
            <person name="Pearson M."/>
            <person name="Priest M."/>
            <person name="Roberts A."/>
            <person name="Saif S."/>
            <person name="Shea T."/>
            <person name="Sykes S."/>
            <person name="Wortman J."/>
            <person name="Nusbaum C."/>
            <person name="Birren B."/>
        </authorList>
    </citation>
    <scope>NUCLEOTIDE SEQUENCE [LARGE SCALE GENOMIC DNA]</scope>
    <source>
        <strain evidence="2">CBS 10737</strain>
    </source>
</reference>
<reference evidence="3" key="2">
    <citation type="submission" date="2013-07" db="EMBL/GenBank/DDBJ databases">
        <authorList>
            <consortium name="The Broad Institute Genome Sequencing Platform"/>
            <person name="Cuomo C."/>
            <person name="Litvintseva A."/>
            <person name="Chen Y."/>
            <person name="Heitman J."/>
            <person name="Sun S."/>
            <person name="Springer D."/>
            <person name="Dromer F."/>
            <person name="Young S.K."/>
            <person name="Zeng Q."/>
            <person name="Gargeya S."/>
            <person name="Fitzgerald M."/>
            <person name="Abouelleil A."/>
            <person name="Alvarado L."/>
            <person name="Berlin A.M."/>
            <person name="Chapman S.B."/>
            <person name="Dewar J."/>
            <person name="Goldberg J."/>
            <person name="Griggs A."/>
            <person name="Gujja S."/>
            <person name="Hansen M."/>
            <person name="Howarth C."/>
            <person name="Imamovic A."/>
            <person name="Larimer J."/>
            <person name="McCowan C."/>
            <person name="Murphy C."/>
            <person name="Pearson M."/>
            <person name="Priest M."/>
            <person name="Roberts A."/>
            <person name="Saif S."/>
            <person name="Shea T."/>
            <person name="Sykes S."/>
            <person name="Wortman J."/>
            <person name="Nusbaum C."/>
            <person name="Birren B."/>
        </authorList>
    </citation>
    <scope>NUCLEOTIDE SEQUENCE</scope>
    <source>
        <strain evidence="3">CBS 10737</strain>
    </source>
</reference>
<dbReference type="GeneID" id="30172957"/>
<feature type="compositionally biased region" description="Basic and acidic residues" evidence="1">
    <location>
        <begin position="180"/>
        <end position="196"/>
    </location>
</feature>
<gene>
    <name evidence="2" type="ORF">I206_04588</name>
    <name evidence="3" type="ORF">I206_105768</name>
</gene>
<sequence length="353" mass="36866">MYRLTPYTRALKAPISARSFSVSAFNLNKGPPTSQGHSTDKSHQTGHSDGDVQSASVRAGQNAKSNASPSSKGEDQPFDAARQGSTGGTSKPSKAQSEESDKGESGAFADQIGGQDENSPGVEFGEKENAAGGSYTDGIKEGIQGGFDKLKKLRSEGKNFHTSARQFYPGKGTSPSADVEGSRQPKEQKLEGDQNQHLKHSAPGTADSGKGNAAETPHLPSRKGDITTGGSGSPTAPQSGKKAFSTYSRNMMAAQPPKGYAKALPSEGNQAGYNAPSEALPSTLDSPYSSEAVQEPEAGQKPSSKVEYSSTAVDPPNEALRTAAKEGTLADRNGHPTAEMGELGNKEAWKHRK</sequence>
<evidence type="ECO:0000313" key="2">
    <source>
        <dbReference type="EMBL" id="OCF48901.1"/>
    </source>
</evidence>
<protein>
    <submittedName>
        <fullName evidence="2">Uncharacterized protein</fullName>
    </submittedName>
</protein>
<organism evidence="2">
    <name type="scientific">Kwoniella pini CBS 10737</name>
    <dbReference type="NCBI Taxonomy" id="1296096"/>
    <lineage>
        <taxon>Eukaryota</taxon>
        <taxon>Fungi</taxon>
        <taxon>Dikarya</taxon>
        <taxon>Basidiomycota</taxon>
        <taxon>Agaricomycotina</taxon>
        <taxon>Tremellomycetes</taxon>
        <taxon>Tremellales</taxon>
        <taxon>Cryptococcaceae</taxon>
        <taxon>Kwoniella</taxon>
    </lineage>
</organism>
<evidence type="ECO:0000256" key="1">
    <source>
        <dbReference type="SAM" id="MobiDB-lite"/>
    </source>
</evidence>
<feature type="compositionally biased region" description="Basic and acidic residues" evidence="1">
    <location>
        <begin position="344"/>
        <end position="353"/>
    </location>
</feature>
<keyword evidence="4" id="KW-1185">Reference proteome</keyword>
<feature type="compositionally biased region" description="Polar residues" evidence="1">
    <location>
        <begin position="62"/>
        <end position="71"/>
    </location>
</feature>
<evidence type="ECO:0000313" key="4">
    <source>
        <dbReference type="Proteomes" id="UP000094020"/>
    </source>
</evidence>
<evidence type="ECO:0000313" key="3">
    <source>
        <dbReference type="EMBL" id="WWC71809.1"/>
    </source>
</evidence>
<dbReference type="KEGG" id="kpin:30172957"/>
<name>A0A1B9I0B9_9TREE</name>
<feature type="compositionally biased region" description="Polar residues" evidence="1">
    <location>
        <begin position="283"/>
        <end position="292"/>
    </location>
</feature>
<dbReference type="AlphaFoldDB" id="A0A1B9I0B9"/>
<reference evidence="3" key="4">
    <citation type="submission" date="2024-02" db="EMBL/GenBank/DDBJ databases">
        <title>Comparative genomics of Cryptococcus and Kwoniella reveals pathogenesis evolution and contrasting modes of karyotype evolution via chromosome fusion or intercentromeric recombination.</title>
        <authorList>
            <person name="Coelho M.A."/>
            <person name="David-Palma M."/>
            <person name="Shea T."/>
            <person name="Bowers K."/>
            <person name="McGinley-Smith S."/>
            <person name="Mohammad A.W."/>
            <person name="Gnirke A."/>
            <person name="Yurkov A.M."/>
            <person name="Nowrousian M."/>
            <person name="Sun S."/>
            <person name="Cuomo C.A."/>
            <person name="Heitman J."/>
        </authorList>
    </citation>
    <scope>NUCLEOTIDE SEQUENCE</scope>
    <source>
        <strain evidence="3">CBS 10737</strain>
    </source>
</reference>
<proteinExistence type="predicted"/>
<feature type="region of interest" description="Disordered" evidence="1">
    <location>
        <begin position="26"/>
        <end position="142"/>
    </location>
</feature>
<feature type="region of interest" description="Disordered" evidence="1">
    <location>
        <begin position="154"/>
        <end position="353"/>
    </location>
</feature>
<feature type="compositionally biased region" description="Polar residues" evidence="1">
    <location>
        <begin position="26"/>
        <end position="37"/>
    </location>
</feature>
<dbReference type="EMBL" id="CP144526">
    <property type="protein sequence ID" value="WWC71809.1"/>
    <property type="molecule type" value="Genomic_DNA"/>
</dbReference>